<evidence type="ECO:0000256" key="1">
    <source>
        <dbReference type="ARBA" id="ARBA00004123"/>
    </source>
</evidence>
<dbReference type="CDD" id="cd12148">
    <property type="entry name" value="fungal_TF_MHR"/>
    <property type="match status" value="1"/>
</dbReference>
<keyword evidence="3" id="KW-0677">Repeat</keyword>
<evidence type="ECO:0000256" key="4">
    <source>
        <dbReference type="ARBA" id="ARBA00022771"/>
    </source>
</evidence>
<dbReference type="PROSITE" id="PS50157">
    <property type="entry name" value="ZINC_FINGER_C2H2_2"/>
    <property type="match status" value="1"/>
</dbReference>
<feature type="region of interest" description="Disordered" evidence="8">
    <location>
        <begin position="164"/>
        <end position="221"/>
    </location>
</feature>
<dbReference type="Proteomes" id="UP001642482">
    <property type="component" value="Unassembled WGS sequence"/>
</dbReference>
<keyword evidence="6" id="KW-0539">Nucleus</keyword>
<organism evidence="10 11">
    <name type="scientific">Sporothrix eucalyptigena</name>
    <dbReference type="NCBI Taxonomy" id="1812306"/>
    <lineage>
        <taxon>Eukaryota</taxon>
        <taxon>Fungi</taxon>
        <taxon>Dikarya</taxon>
        <taxon>Ascomycota</taxon>
        <taxon>Pezizomycotina</taxon>
        <taxon>Sordariomycetes</taxon>
        <taxon>Sordariomycetidae</taxon>
        <taxon>Ophiostomatales</taxon>
        <taxon>Ophiostomataceae</taxon>
        <taxon>Sporothrix</taxon>
    </lineage>
</organism>
<sequence length="700" mass="78501">MQSDTVIESSAVRRRPHQRHKSARRFHCDLCQKHFGRLEHLQRHERTRIHSRTAICLHILFIQVHKKELDSTHPPETSISLPADDRLSVIVAPPRVDSPSDVLSVPLAPTWTFDMNPPALGPQFPVPSQADSDYYSFDGLDCLLEADPMPMPTFQFTSLITTEQPMPFFSPHSDNDTDIDPGEQPDEEDEDLQNQATREDPGSFSRLGSRLPSLQPEDDNGELDELAVDHSRHPHSGPGKLHPASRTVTGWEIPQANTPHISDITNADRQHIQSAVSQFASAISPDFILPTRLSLSRYIRAYVDGFHEHLPFLHIPSMYIGHGGCAVELVLAMAAVGAQYCFEAEQGLRMFHAARSIATERIRRRDSRIARDQDSPNGPLGLATDRAILESSTDDLMQSGQALLLLMAMATWAKHKEILREALAIQSILASIVRDDGLQDLNYVVEETTVIANLDITWKAWARKESTLRTKYIVFCFFNLHCIVYDIPPLILNSEIHMRLPCSTAAFKAPTATQWRATAQPQPLPFQDAVRRLFSVDPPRSPGHSALGNYVLIHAIVQHIFFVRQSARCRFDAASELTTDEAGPLDQAVRNWQAGWKHSPESSVDPLDPNGPVAFNSTALLRLAYIRLNMDTGPGRALGTRDPVQIAYALRNTPPLNLRREYTSTPPKLMRALLHAAHALSIPESGWKRWLPWESIHSRH</sequence>
<keyword evidence="5" id="KW-0862">Zinc</keyword>
<feature type="domain" description="C2H2-type" evidence="9">
    <location>
        <begin position="26"/>
        <end position="55"/>
    </location>
</feature>
<dbReference type="PANTHER" id="PTHR40626">
    <property type="entry name" value="MIP31509P"/>
    <property type="match status" value="1"/>
</dbReference>
<comment type="caution">
    <text evidence="10">The sequence shown here is derived from an EMBL/GenBank/DDBJ whole genome shotgun (WGS) entry which is preliminary data.</text>
</comment>
<feature type="compositionally biased region" description="Acidic residues" evidence="8">
    <location>
        <begin position="176"/>
        <end position="192"/>
    </location>
</feature>
<evidence type="ECO:0000259" key="9">
    <source>
        <dbReference type="PROSITE" id="PS50157"/>
    </source>
</evidence>
<keyword evidence="4 7" id="KW-0863">Zinc-finger</keyword>
<dbReference type="InterPro" id="IPR013087">
    <property type="entry name" value="Znf_C2H2_type"/>
</dbReference>
<dbReference type="PANTHER" id="PTHR40626:SF10">
    <property type="entry name" value="C2H2-TYPE DOMAIN-CONTAINING PROTEIN"/>
    <property type="match status" value="1"/>
</dbReference>
<evidence type="ECO:0000256" key="2">
    <source>
        <dbReference type="ARBA" id="ARBA00022723"/>
    </source>
</evidence>
<evidence type="ECO:0000256" key="8">
    <source>
        <dbReference type="SAM" id="MobiDB-lite"/>
    </source>
</evidence>
<keyword evidence="2" id="KW-0479">Metal-binding</keyword>
<feature type="region of interest" description="Disordered" evidence="8">
    <location>
        <begin position="1"/>
        <end position="20"/>
    </location>
</feature>
<comment type="subcellular location">
    <subcellularLocation>
        <location evidence="1">Nucleus</location>
    </subcellularLocation>
</comment>
<name>A0ABP0C1B2_9PEZI</name>
<dbReference type="EMBL" id="CAWUHD010000061">
    <property type="protein sequence ID" value="CAK7225603.1"/>
    <property type="molecule type" value="Genomic_DNA"/>
</dbReference>
<evidence type="ECO:0000256" key="7">
    <source>
        <dbReference type="PROSITE-ProRule" id="PRU00042"/>
    </source>
</evidence>
<reference evidence="10 11" key="1">
    <citation type="submission" date="2024-01" db="EMBL/GenBank/DDBJ databases">
        <authorList>
            <person name="Allen C."/>
            <person name="Tagirdzhanova G."/>
        </authorList>
    </citation>
    <scope>NUCLEOTIDE SEQUENCE [LARGE SCALE GENOMIC DNA]</scope>
</reference>
<evidence type="ECO:0000313" key="11">
    <source>
        <dbReference type="Proteomes" id="UP001642482"/>
    </source>
</evidence>
<evidence type="ECO:0000256" key="5">
    <source>
        <dbReference type="ARBA" id="ARBA00022833"/>
    </source>
</evidence>
<dbReference type="InterPro" id="IPR051059">
    <property type="entry name" value="VerF-like"/>
</dbReference>
<dbReference type="PROSITE" id="PS00028">
    <property type="entry name" value="ZINC_FINGER_C2H2_1"/>
    <property type="match status" value="1"/>
</dbReference>
<dbReference type="InterPro" id="IPR007219">
    <property type="entry name" value="XnlR_reg_dom"/>
</dbReference>
<proteinExistence type="predicted"/>
<accession>A0ABP0C1B2</accession>
<dbReference type="Pfam" id="PF04082">
    <property type="entry name" value="Fungal_trans"/>
    <property type="match status" value="1"/>
</dbReference>
<evidence type="ECO:0000256" key="3">
    <source>
        <dbReference type="ARBA" id="ARBA00022737"/>
    </source>
</evidence>
<keyword evidence="11" id="KW-1185">Reference proteome</keyword>
<evidence type="ECO:0000313" key="10">
    <source>
        <dbReference type="EMBL" id="CAK7225603.1"/>
    </source>
</evidence>
<gene>
    <name evidence="10" type="ORF">SEUCBS140593_005956</name>
</gene>
<evidence type="ECO:0000256" key="6">
    <source>
        <dbReference type="ARBA" id="ARBA00023242"/>
    </source>
</evidence>
<protein>
    <recommendedName>
        <fullName evidence="9">C2H2-type domain-containing protein</fullName>
    </recommendedName>
</protein>